<sequence length="118" mass="13751">MVEKSQEVTDYIQHYPIEIQERLEKIRELIHQEAPEAVEKMSYGIPTFVLKKPLVHFAAYQKHIGFYPTPSGIRAFSDQLQKFKTSKGTIQLPNSQPLPLELIRQIVQYRIKENQALS</sequence>
<dbReference type="eggNOG" id="COG5646">
    <property type="taxonomic scope" value="Bacteria"/>
</dbReference>
<name>A0A0R2HWT3_CARDV</name>
<evidence type="ECO:0000313" key="3">
    <source>
        <dbReference type="Proteomes" id="UP000051658"/>
    </source>
</evidence>
<accession>A0A0R2HWT3</accession>
<feature type="domain" description="YdhG-like" evidence="1">
    <location>
        <begin position="20"/>
        <end position="111"/>
    </location>
</feature>
<dbReference type="InterPro" id="IPR014922">
    <property type="entry name" value="YdhG-like"/>
</dbReference>
<reference evidence="2 3" key="1">
    <citation type="journal article" date="2015" name="Genome Announc.">
        <title>Expanding the biotechnology potential of lactobacilli through comparative genomics of 213 strains and associated genera.</title>
        <authorList>
            <person name="Sun Z."/>
            <person name="Harris H.M."/>
            <person name="McCann A."/>
            <person name="Guo C."/>
            <person name="Argimon S."/>
            <person name="Zhang W."/>
            <person name="Yang X."/>
            <person name="Jeffery I.B."/>
            <person name="Cooney J.C."/>
            <person name="Kagawa T.F."/>
            <person name="Liu W."/>
            <person name="Song Y."/>
            <person name="Salvetti E."/>
            <person name="Wrobel A."/>
            <person name="Rasinkangas P."/>
            <person name="Parkhill J."/>
            <person name="Rea M.C."/>
            <person name="O'Sullivan O."/>
            <person name="Ritari J."/>
            <person name="Douillard F.P."/>
            <person name="Paul Ross R."/>
            <person name="Yang R."/>
            <person name="Briner A.E."/>
            <person name="Felis G.E."/>
            <person name="de Vos W.M."/>
            <person name="Barrangou R."/>
            <person name="Klaenhammer T.R."/>
            <person name="Caufield P.W."/>
            <person name="Cui Y."/>
            <person name="Zhang H."/>
            <person name="O'Toole P.W."/>
        </authorList>
    </citation>
    <scope>NUCLEOTIDE SEQUENCE [LARGE SCALE GENOMIC DNA]</scope>
    <source>
        <strain evidence="2 3">DSM 20623</strain>
    </source>
</reference>
<protein>
    <recommendedName>
        <fullName evidence="1">YdhG-like domain-containing protein</fullName>
    </recommendedName>
</protein>
<comment type="caution">
    <text evidence="2">The sequence shown here is derived from an EMBL/GenBank/DDBJ whole genome shotgun (WGS) entry which is preliminary data.</text>
</comment>
<dbReference type="Pfam" id="PF08818">
    <property type="entry name" value="DUF1801"/>
    <property type="match status" value="1"/>
</dbReference>
<organism evidence="2 3">
    <name type="scientific">Carnobacterium divergens DSM 20623</name>
    <dbReference type="NCBI Taxonomy" id="1449336"/>
    <lineage>
        <taxon>Bacteria</taxon>
        <taxon>Bacillati</taxon>
        <taxon>Bacillota</taxon>
        <taxon>Bacilli</taxon>
        <taxon>Lactobacillales</taxon>
        <taxon>Carnobacteriaceae</taxon>
        <taxon>Carnobacterium</taxon>
    </lineage>
</organism>
<dbReference type="EMBL" id="JQBS01000017">
    <property type="protein sequence ID" value="KRN56846.1"/>
    <property type="molecule type" value="Genomic_DNA"/>
</dbReference>
<evidence type="ECO:0000259" key="1">
    <source>
        <dbReference type="Pfam" id="PF08818"/>
    </source>
</evidence>
<dbReference type="PATRIC" id="fig|1449336.4.peg.506"/>
<dbReference type="Gene3D" id="3.90.1150.200">
    <property type="match status" value="1"/>
</dbReference>
<dbReference type="SUPFAM" id="SSF159888">
    <property type="entry name" value="YdhG-like"/>
    <property type="match status" value="1"/>
</dbReference>
<dbReference type="RefSeq" id="WP_034572317.1">
    <property type="nucleotide sequence ID" value="NZ_JQBS01000017.1"/>
</dbReference>
<dbReference type="GeneID" id="89587787"/>
<gene>
    <name evidence="2" type="ORF">IV74_GL000493</name>
</gene>
<dbReference type="AlphaFoldDB" id="A0A0R2HWT3"/>
<dbReference type="Proteomes" id="UP000051658">
    <property type="component" value="Unassembled WGS sequence"/>
</dbReference>
<keyword evidence="3" id="KW-1185">Reference proteome</keyword>
<evidence type="ECO:0000313" key="2">
    <source>
        <dbReference type="EMBL" id="KRN56846.1"/>
    </source>
</evidence>
<proteinExistence type="predicted"/>